<dbReference type="Gene3D" id="2.20.70.10">
    <property type="match status" value="1"/>
</dbReference>
<dbReference type="GeneID" id="9463404"/>
<feature type="compositionally biased region" description="Basic and acidic residues" evidence="1">
    <location>
        <begin position="631"/>
        <end position="654"/>
    </location>
</feature>
<evidence type="ECO:0000313" key="4">
    <source>
        <dbReference type="Proteomes" id="UP000006643"/>
    </source>
</evidence>
<keyword evidence="4" id="KW-1185">Reference proteome</keyword>
<feature type="compositionally biased region" description="Basic and acidic residues" evidence="1">
    <location>
        <begin position="829"/>
        <end position="848"/>
    </location>
</feature>
<dbReference type="InterPro" id="IPR036770">
    <property type="entry name" value="Ankyrin_rpt-contain_sf"/>
</dbReference>
<dbReference type="Pfam" id="PF12796">
    <property type="entry name" value="Ank_2"/>
    <property type="match status" value="1"/>
</dbReference>
<dbReference type="PANTHER" id="PTHR46586:SF3">
    <property type="entry name" value="ANKYRIN REPEAT-CONTAINING PROTEIN"/>
    <property type="match status" value="1"/>
</dbReference>
<feature type="region of interest" description="Disordered" evidence="1">
    <location>
        <begin position="559"/>
        <end position="881"/>
    </location>
</feature>
<dbReference type="InterPro" id="IPR001202">
    <property type="entry name" value="WW_dom"/>
</dbReference>
<evidence type="ECO:0000313" key="3">
    <source>
        <dbReference type="EMBL" id="EEY53195.1"/>
    </source>
</evidence>
<protein>
    <recommendedName>
        <fullName evidence="2">WW domain-containing protein</fullName>
    </recommendedName>
</protein>
<dbReference type="CDD" id="cd00201">
    <property type="entry name" value="WW"/>
    <property type="match status" value="1"/>
</dbReference>
<dbReference type="KEGG" id="pif:PITG_06829"/>
<feature type="compositionally biased region" description="Basic and acidic residues" evidence="1">
    <location>
        <begin position="1621"/>
        <end position="1633"/>
    </location>
</feature>
<dbReference type="Pfam" id="PF13637">
    <property type="entry name" value="Ank_4"/>
    <property type="match status" value="1"/>
</dbReference>
<dbReference type="OrthoDB" id="2245455at2759"/>
<feature type="region of interest" description="Disordered" evidence="1">
    <location>
        <begin position="958"/>
        <end position="978"/>
    </location>
</feature>
<dbReference type="SUPFAM" id="SSF48403">
    <property type="entry name" value="Ankyrin repeat"/>
    <property type="match status" value="1"/>
</dbReference>
<name>D0N878_PHYIT</name>
<gene>
    <name evidence="3" type="ORF">PITG_06829</name>
</gene>
<dbReference type="eggNOG" id="ENOG502SAG5">
    <property type="taxonomic scope" value="Eukaryota"/>
</dbReference>
<dbReference type="HOGENOM" id="CLU_242375_0_0_1"/>
<feature type="region of interest" description="Disordered" evidence="1">
    <location>
        <begin position="1619"/>
        <end position="1654"/>
    </location>
</feature>
<dbReference type="InParanoid" id="D0N878"/>
<feature type="compositionally biased region" description="Low complexity" evidence="1">
    <location>
        <begin position="762"/>
        <end position="772"/>
    </location>
</feature>
<dbReference type="EMBL" id="DS028127">
    <property type="protein sequence ID" value="EEY53195.1"/>
    <property type="molecule type" value="Genomic_DNA"/>
</dbReference>
<feature type="region of interest" description="Disordered" evidence="1">
    <location>
        <begin position="184"/>
        <end position="205"/>
    </location>
</feature>
<proteinExistence type="predicted"/>
<dbReference type="PROSITE" id="PS50020">
    <property type="entry name" value="WW_DOMAIN_2"/>
    <property type="match status" value="1"/>
</dbReference>
<feature type="compositionally biased region" description="Basic and acidic residues" evidence="1">
    <location>
        <begin position="582"/>
        <end position="623"/>
    </location>
</feature>
<feature type="region of interest" description="Disordered" evidence="1">
    <location>
        <begin position="1"/>
        <end position="50"/>
    </location>
</feature>
<dbReference type="VEuPathDB" id="FungiDB:PITG_06829"/>
<feature type="region of interest" description="Disordered" evidence="1">
    <location>
        <begin position="396"/>
        <end position="416"/>
    </location>
</feature>
<organism evidence="3 4">
    <name type="scientific">Phytophthora infestans (strain T30-4)</name>
    <name type="common">Potato late blight agent</name>
    <dbReference type="NCBI Taxonomy" id="403677"/>
    <lineage>
        <taxon>Eukaryota</taxon>
        <taxon>Sar</taxon>
        <taxon>Stramenopiles</taxon>
        <taxon>Oomycota</taxon>
        <taxon>Peronosporomycetes</taxon>
        <taxon>Peronosporales</taxon>
        <taxon>Peronosporaceae</taxon>
        <taxon>Phytophthora</taxon>
    </lineage>
</organism>
<dbReference type="InterPro" id="IPR052050">
    <property type="entry name" value="SecEffector_AnkRepeat"/>
</dbReference>
<dbReference type="InterPro" id="IPR002110">
    <property type="entry name" value="Ankyrin_rpt"/>
</dbReference>
<evidence type="ECO:0000256" key="1">
    <source>
        <dbReference type="SAM" id="MobiDB-lite"/>
    </source>
</evidence>
<accession>D0N878</accession>
<dbReference type="PANTHER" id="PTHR46586">
    <property type="entry name" value="ANKYRIN REPEAT-CONTAINING PROTEIN"/>
    <property type="match status" value="1"/>
</dbReference>
<dbReference type="Pfam" id="PF00397">
    <property type="entry name" value="WW"/>
    <property type="match status" value="1"/>
</dbReference>
<feature type="domain" description="WW" evidence="2">
    <location>
        <begin position="374"/>
        <end position="401"/>
    </location>
</feature>
<feature type="compositionally biased region" description="Acidic residues" evidence="1">
    <location>
        <begin position="1"/>
        <end position="25"/>
    </location>
</feature>
<dbReference type="SMART" id="SM00456">
    <property type="entry name" value="WW"/>
    <property type="match status" value="1"/>
</dbReference>
<dbReference type="STRING" id="403677.D0N878"/>
<feature type="region of interest" description="Disordered" evidence="1">
    <location>
        <begin position="351"/>
        <end position="377"/>
    </location>
</feature>
<feature type="compositionally biased region" description="Basic residues" evidence="1">
    <location>
        <begin position="351"/>
        <end position="364"/>
    </location>
</feature>
<reference evidence="4" key="1">
    <citation type="journal article" date="2009" name="Nature">
        <title>Genome sequence and analysis of the Irish potato famine pathogen Phytophthora infestans.</title>
        <authorList>
            <consortium name="The Broad Institute Genome Sequencing Platform"/>
            <person name="Haas B.J."/>
            <person name="Kamoun S."/>
            <person name="Zody M.C."/>
            <person name="Jiang R.H."/>
            <person name="Handsaker R.E."/>
            <person name="Cano L.M."/>
            <person name="Grabherr M."/>
            <person name="Kodira C.D."/>
            <person name="Raffaele S."/>
            <person name="Torto-Alalibo T."/>
            <person name="Bozkurt T.O."/>
            <person name="Ah-Fong A.M."/>
            <person name="Alvarado L."/>
            <person name="Anderson V.L."/>
            <person name="Armstrong M.R."/>
            <person name="Avrova A."/>
            <person name="Baxter L."/>
            <person name="Beynon J."/>
            <person name="Boevink P.C."/>
            <person name="Bollmann S.R."/>
            <person name="Bos J.I."/>
            <person name="Bulone V."/>
            <person name="Cai G."/>
            <person name="Cakir C."/>
            <person name="Carrington J.C."/>
            <person name="Chawner M."/>
            <person name="Conti L."/>
            <person name="Costanzo S."/>
            <person name="Ewan R."/>
            <person name="Fahlgren N."/>
            <person name="Fischbach M.A."/>
            <person name="Fugelstad J."/>
            <person name="Gilroy E.M."/>
            <person name="Gnerre S."/>
            <person name="Green P.J."/>
            <person name="Grenville-Briggs L.J."/>
            <person name="Griffith J."/>
            <person name="Grunwald N.J."/>
            <person name="Horn K."/>
            <person name="Horner N.R."/>
            <person name="Hu C.H."/>
            <person name="Huitema E."/>
            <person name="Jeong D.H."/>
            <person name="Jones A.M."/>
            <person name="Jones J.D."/>
            <person name="Jones R.W."/>
            <person name="Karlsson E.K."/>
            <person name="Kunjeti S.G."/>
            <person name="Lamour K."/>
            <person name="Liu Z."/>
            <person name="Ma L."/>
            <person name="Maclean D."/>
            <person name="Chibucos M.C."/>
            <person name="McDonald H."/>
            <person name="McWalters J."/>
            <person name="Meijer H.J."/>
            <person name="Morgan W."/>
            <person name="Morris P.F."/>
            <person name="Munro C.A."/>
            <person name="O'Neill K."/>
            <person name="Ospina-Giraldo M."/>
            <person name="Pinzon A."/>
            <person name="Pritchard L."/>
            <person name="Ramsahoye B."/>
            <person name="Ren Q."/>
            <person name="Restrepo S."/>
            <person name="Roy S."/>
            <person name="Sadanandom A."/>
            <person name="Savidor A."/>
            <person name="Schornack S."/>
            <person name="Schwartz D.C."/>
            <person name="Schumann U.D."/>
            <person name="Schwessinger B."/>
            <person name="Seyer L."/>
            <person name="Sharpe T."/>
            <person name="Silvar C."/>
            <person name="Song J."/>
            <person name="Studholme D.J."/>
            <person name="Sykes S."/>
            <person name="Thines M."/>
            <person name="van de Vondervoort P.J."/>
            <person name="Phuntumart V."/>
            <person name="Wawra S."/>
            <person name="Weide R."/>
            <person name="Win J."/>
            <person name="Young C."/>
            <person name="Zhou S."/>
            <person name="Fry W."/>
            <person name="Meyers B.C."/>
            <person name="van West P."/>
            <person name="Ristaino J."/>
            <person name="Govers F."/>
            <person name="Birch P.R."/>
            <person name="Whisson S.C."/>
            <person name="Judelson H.S."/>
            <person name="Nusbaum C."/>
        </authorList>
    </citation>
    <scope>NUCLEOTIDE SEQUENCE [LARGE SCALE GENOMIC DNA]</scope>
    <source>
        <strain evidence="4">T30-4</strain>
    </source>
</reference>
<feature type="compositionally biased region" description="Acidic residues" evidence="1">
    <location>
        <begin position="655"/>
        <end position="664"/>
    </location>
</feature>
<dbReference type="Proteomes" id="UP000006643">
    <property type="component" value="Unassembled WGS sequence"/>
</dbReference>
<dbReference type="RefSeq" id="XP_002904813.1">
    <property type="nucleotide sequence ID" value="XM_002904767.1"/>
</dbReference>
<dbReference type="InterPro" id="IPR036020">
    <property type="entry name" value="WW_dom_sf"/>
</dbReference>
<dbReference type="PROSITE" id="PS01159">
    <property type="entry name" value="WW_DOMAIN_1"/>
    <property type="match status" value="1"/>
</dbReference>
<sequence length="1654" mass="184471">MQPTEQDETPPLDVDDAGEDEEEVEIFSADAGPTSHAAAPSSDRASLLPPAPRRCVSKEMLEQMPTLSINTRYHDVTVRKPFGCFHLMQLIEKSIQVGALFSPRLFVPKEIWQQDRVKLAGVPLKVEVFHQLKQGLEKTSHALPLSSDTAKAAFVKELDALLEFARQERVHLIRSFPFLPQDKSHAAPQLTRRGSSSVTDEGSVDAHSSGIGKLTNLAFGFGRMVKKQAIAAVERVGAAPSVSVSIHELDEYAAVLCMFFNSTRSIENLLGLRAEADGTQEQVNDPKAETESSQLDSATMKKLEDLAIFLDEVVIELVMRDVHSLLDLYMRRLTRQFGEFTVEQAVLKRHPSISAKKSRKSSSSRRHDAPAGEWKQYTSPDGHPYYYNTLTKESRWEPPVQEEPVRQKHRRPKGSRHLDLNEADSVKQEPLIQNEVPIVKEEKKTRPESRKSVAEEAPNGAMKPKNAMFQKLQASLEGKLNGPMMGMGRPPPMLNIRQKEEVAEEIKTPSLEDQYEAETSGMSAAERLRFLRKKRQENMMNKRESVAGDDFMAEVANNMKKKGVTVKSKEKQPKSTWGEQAEEQRKRQQMQEEMEAKAQEEARKEREQQAEELERRREQERAEQVAIEQQRQLERKQRQEEENGKTEEGAREVEEKGDDAELVADLDASGSGRQSVEDTSAVPIDEDSGVSSLEHEARTRSRSRGSKHSISTVSDSIKQLEGDDQSAVENGHSVKSEAAEDSVQECAREERRARRQRKKELAAATASSVTSESPRRKSVSSSSGQNEEPRTRSTSSVEAEEETRAREKQLRRERRRMAKMEAALAAQRLESDDQAKIQHEHRSEKLPDSHNGSAAGPSHAGGYSMNGQPLPGQTVPGQPPFSNGMYPQYPYAMMPPPPPSPYGYYYPYMQPPPMPMPMYPPSMVPPGYQLILPTPPPSADGMAALVPYGGDSTLLKNSEEKNPTELGRGDLFSSPSTMMHQDKKQKSTRALAVHPQLGRPSIDTSEWPSFPVLTAVRLVCQERLHTDGTGSLLRVIDSFLDSFSKVWTLSTGYKKSNGSLRFLQYLAARESKTMDPFLRRWEVNCVTGEMAARGDLRSLKWVIEKYLPGEFLTEVVAQATTNGSLEILQYLWDNYREIGYWGGIELVGAIRNKHHELVDWIKAHVVLRSVCAQHVIEHAAAYGNVEVVRWLCKDFGVGIAEALSTAARSVRDPVEALELAAAHGHLHIIKWLHEEEGIASVGEAFGIAAQNGHIEVLKYLDEKKLSSPNSTHFILDAAAGSGALEIVQWLHFNTQARCTHRAMDDAAEMVKWLHASRHEAFNLDGVMDTAAALGNLSILQWFHENRDEGCTTLAMDQAAGNGHLGVVKWLHEHRTEGCTLSAMNDAATNGHLEVVKWLHWNRREGLVAGSCSKRVGWVHIESEGMELARRRKPKKTSDQFDLLTRYIEVKEDEDATKTERIKVRNAKAGSDCAEGEAIRDEALKLKEEPCSNVDNKAAIAKKSRWPKAVCASMSGMVSSQHICEHEYYFLSKSVRLSSSCHGRHWVLCVGNTDDTFTMPNFHNGFKSKPASPTTETATEEATDVNTALGAKKATRAKTTAANTIRAIMSEDEDIDDIESLDPAHHEGFKDCGKSAKTPPQSPQTMDGIQAEVEL</sequence>
<evidence type="ECO:0000259" key="2">
    <source>
        <dbReference type="PROSITE" id="PS50020"/>
    </source>
</evidence>
<feature type="compositionally biased region" description="Polar residues" evidence="1">
    <location>
        <begin position="708"/>
        <end position="717"/>
    </location>
</feature>
<dbReference type="SUPFAM" id="SSF51045">
    <property type="entry name" value="WW domain"/>
    <property type="match status" value="1"/>
</dbReference>
<dbReference type="Gene3D" id="1.25.40.20">
    <property type="entry name" value="Ankyrin repeat-containing domain"/>
    <property type="match status" value="2"/>
</dbReference>